<dbReference type="OrthoDB" id="6279036at2759"/>
<dbReference type="EMBL" id="UYWX01001493">
    <property type="protein sequence ID" value="VDM21125.1"/>
    <property type="molecule type" value="Genomic_DNA"/>
</dbReference>
<protein>
    <submittedName>
        <fullName evidence="3">DDE_Tnp_1_7 domain-containing protein</fullName>
    </submittedName>
</protein>
<evidence type="ECO:0000313" key="1">
    <source>
        <dbReference type="EMBL" id="VDM21125.1"/>
    </source>
</evidence>
<evidence type="ECO:0000313" key="3">
    <source>
        <dbReference type="WBParaSite" id="TTAC_0000279001-mRNA-1"/>
    </source>
</evidence>
<proteinExistence type="predicted"/>
<organism evidence="3">
    <name type="scientific">Hydatigena taeniaeformis</name>
    <name type="common">Feline tapeworm</name>
    <name type="synonym">Taenia taeniaeformis</name>
    <dbReference type="NCBI Taxonomy" id="6205"/>
    <lineage>
        <taxon>Eukaryota</taxon>
        <taxon>Metazoa</taxon>
        <taxon>Spiralia</taxon>
        <taxon>Lophotrochozoa</taxon>
        <taxon>Platyhelminthes</taxon>
        <taxon>Cestoda</taxon>
        <taxon>Eucestoda</taxon>
        <taxon>Cyclophyllidea</taxon>
        <taxon>Taeniidae</taxon>
        <taxon>Hydatigera</taxon>
    </lineage>
</organism>
<reference evidence="3" key="1">
    <citation type="submission" date="2017-02" db="UniProtKB">
        <authorList>
            <consortium name="WormBaseParasite"/>
        </authorList>
    </citation>
    <scope>IDENTIFICATION</scope>
</reference>
<name>A0A0R3WPV0_HYDTA</name>
<keyword evidence="2" id="KW-1185">Reference proteome</keyword>
<dbReference type="Proteomes" id="UP000274429">
    <property type="component" value="Unassembled WGS sequence"/>
</dbReference>
<dbReference type="WBParaSite" id="TTAC_0000279001-mRNA-1">
    <property type="protein sequence ID" value="TTAC_0000279001-mRNA-1"/>
    <property type="gene ID" value="TTAC_0000279001"/>
</dbReference>
<accession>A0A0R3WPV0</accession>
<gene>
    <name evidence="1" type="ORF">TTAC_LOCUS2775</name>
</gene>
<sequence>MIAICLAQSKQHQVTDRTVEWPHRIRQYLARVMTWIIGVPALKWILPTPTSQPHPYHLPQELTWLDRQLCRLLFPLAQHSHPNIDEAMKYWRKQTKYYGRFLATLQFRHFAASVCFRKLPDGNLMAMSELEVKVHRKVVSLKLKAESSVCGCGFGYSSLTHVISVEMGIPTDFPHCHDCIIYVVDLSRPRTDDLKDILKLLSPHQHLIIAVIVDSRKGRCSRMEYLMQFFDNFGGFNNSPLACTATN</sequence>
<dbReference type="AlphaFoldDB" id="A0A0R3WPV0"/>
<evidence type="ECO:0000313" key="2">
    <source>
        <dbReference type="Proteomes" id="UP000274429"/>
    </source>
</evidence>
<reference evidence="1 2" key="2">
    <citation type="submission" date="2018-11" db="EMBL/GenBank/DDBJ databases">
        <authorList>
            <consortium name="Pathogen Informatics"/>
        </authorList>
    </citation>
    <scope>NUCLEOTIDE SEQUENCE [LARGE SCALE GENOMIC DNA]</scope>
</reference>